<reference evidence="4" key="1">
    <citation type="journal article" date="2020" name="Nat. Commun.">
        <title>Large-scale genome sequencing of mycorrhizal fungi provides insights into the early evolution of symbiotic traits.</title>
        <authorList>
            <person name="Miyauchi S."/>
            <person name="Kiss E."/>
            <person name="Kuo A."/>
            <person name="Drula E."/>
            <person name="Kohler A."/>
            <person name="Sanchez-Garcia M."/>
            <person name="Morin E."/>
            <person name="Andreopoulos B."/>
            <person name="Barry K.W."/>
            <person name="Bonito G."/>
            <person name="Buee M."/>
            <person name="Carver A."/>
            <person name="Chen C."/>
            <person name="Cichocki N."/>
            <person name="Clum A."/>
            <person name="Culley D."/>
            <person name="Crous P.W."/>
            <person name="Fauchery L."/>
            <person name="Girlanda M."/>
            <person name="Hayes R.D."/>
            <person name="Keri Z."/>
            <person name="LaButti K."/>
            <person name="Lipzen A."/>
            <person name="Lombard V."/>
            <person name="Magnuson J."/>
            <person name="Maillard F."/>
            <person name="Murat C."/>
            <person name="Nolan M."/>
            <person name="Ohm R.A."/>
            <person name="Pangilinan J."/>
            <person name="Pereira M.F."/>
            <person name="Perotto S."/>
            <person name="Peter M."/>
            <person name="Pfister S."/>
            <person name="Riley R."/>
            <person name="Sitrit Y."/>
            <person name="Stielow J.B."/>
            <person name="Szollosi G."/>
            <person name="Zifcakova L."/>
            <person name="Stursova M."/>
            <person name="Spatafora J.W."/>
            <person name="Tedersoo L."/>
            <person name="Vaario L.M."/>
            <person name="Yamada A."/>
            <person name="Yan M."/>
            <person name="Wang P."/>
            <person name="Xu J."/>
            <person name="Bruns T."/>
            <person name="Baldrian P."/>
            <person name="Vilgalys R."/>
            <person name="Dunand C."/>
            <person name="Henrissat B."/>
            <person name="Grigoriev I.V."/>
            <person name="Hibbett D."/>
            <person name="Nagy L.G."/>
            <person name="Martin F.M."/>
        </authorList>
    </citation>
    <scope>NUCLEOTIDE SEQUENCE</scope>
    <source>
        <strain evidence="4">UH-Tt-Lm1</strain>
    </source>
</reference>
<dbReference type="PANTHER" id="PTHR22734">
    <property type="entry name" value="U3 SMALL NUCLEOLAR RIBONUCLEOPROTEIN PROTEIN IMP4"/>
    <property type="match status" value="1"/>
</dbReference>
<dbReference type="GO" id="GO:0005654">
    <property type="term" value="C:nucleoplasm"/>
    <property type="evidence" value="ECO:0007669"/>
    <property type="project" value="UniProtKB-ARBA"/>
</dbReference>
<comment type="caution">
    <text evidence="4">The sequence shown here is derived from an EMBL/GenBank/DDBJ whole genome shotgun (WGS) entry which is preliminary data.</text>
</comment>
<dbReference type="InterPro" id="IPR044281">
    <property type="entry name" value="IMP4/RPF1"/>
</dbReference>
<evidence type="ECO:0000313" key="4">
    <source>
        <dbReference type="EMBL" id="KAF9783030.1"/>
    </source>
</evidence>
<dbReference type="GO" id="GO:0042274">
    <property type="term" value="P:ribosomal small subunit biogenesis"/>
    <property type="evidence" value="ECO:0007669"/>
    <property type="project" value="UniProtKB-ARBA"/>
</dbReference>
<gene>
    <name evidence="4" type="ORF">BJ322DRAFT_190597</name>
</gene>
<evidence type="ECO:0000313" key="5">
    <source>
        <dbReference type="Proteomes" id="UP000736335"/>
    </source>
</evidence>
<evidence type="ECO:0000259" key="3">
    <source>
        <dbReference type="PROSITE" id="PS50833"/>
    </source>
</evidence>
<proteinExistence type="predicted"/>
<dbReference type="Pfam" id="PF04427">
    <property type="entry name" value="Brix"/>
    <property type="match status" value="1"/>
</dbReference>
<feature type="domain" description="Brix" evidence="3">
    <location>
        <begin position="82"/>
        <end position="265"/>
    </location>
</feature>
<feature type="region of interest" description="Disordered" evidence="2">
    <location>
        <begin position="285"/>
        <end position="313"/>
    </location>
</feature>
<dbReference type="GO" id="GO:0042134">
    <property type="term" value="F:rRNA primary transcript binding"/>
    <property type="evidence" value="ECO:0007669"/>
    <property type="project" value="InterPro"/>
</dbReference>
<accession>A0A9P6L4L2</accession>
<dbReference type="GO" id="GO:0032040">
    <property type="term" value="C:small-subunit processome"/>
    <property type="evidence" value="ECO:0007669"/>
    <property type="project" value="TreeGrafter"/>
</dbReference>
<dbReference type="SMART" id="SM00879">
    <property type="entry name" value="Brix"/>
    <property type="match status" value="1"/>
</dbReference>
<dbReference type="PROSITE" id="PS50833">
    <property type="entry name" value="BRIX"/>
    <property type="match status" value="1"/>
</dbReference>
<dbReference type="FunFam" id="3.40.50.10480:FF:000001">
    <property type="entry name" value="IMP4, U3 small nucleolar ribonucleoprotein"/>
    <property type="match status" value="1"/>
</dbReference>
<dbReference type="EMBL" id="WIUZ02000011">
    <property type="protein sequence ID" value="KAF9783030.1"/>
    <property type="molecule type" value="Genomic_DNA"/>
</dbReference>
<feature type="compositionally biased region" description="Basic and acidic residues" evidence="2">
    <location>
        <begin position="295"/>
        <end position="307"/>
    </location>
</feature>
<evidence type="ECO:0000256" key="1">
    <source>
        <dbReference type="ARBA" id="ARBA00040513"/>
    </source>
</evidence>
<dbReference type="Proteomes" id="UP000736335">
    <property type="component" value="Unassembled WGS sequence"/>
</dbReference>
<sequence length="313" mass="36370">MIRRQARERRQYVYAKSLEAQERLTYERKRQLKDALASGKPLPTELRKDAQQLSKELAFDEAQAEPSTHVDNEYFNAGITDPKILITTSRDPSSKLLQFSKEMRLVFPNSYRINRGSYVVKELADACRANGITDLIVLHEHRGKPDAMIVSHFPHGPTVYFSLHNVQLRHDIESYQNSTVSEQYPHLIFDDFSSRLGVRLRDVLKYLFPVPKEDSKRVMTFSNRDDFISFRHHVFVKVPPKQVQLAEVGPRFDMKPYEIRQGTIEQKEVEREWVLAHYSRTAKKRNLLSTGAKTRSTEPEGGDAEKPTKKRKQ</sequence>
<evidence type="ECO:0000256" key="2">
    <source>
        <dbReference type="SAM" id="MobiDB-lite"/>
    </source>
</evidence>
<dbReference type="OrthoDB" id="10253204at2759"/>
<reference evidence="4" key="2">
    <citation type="submission" date="2020-11" db="EMBL/GenBank/DDBJ databases">
        <authorList>
            <consortium name="DOE Joint Genome Institute"/>
            <person name="Kuo A."/>
            <person name="Miyauchi S."/>
            <person name="Kiss E."/>
            <person name="Drula E."/>
            <person name="Kohler A."/>
            <person name="Sanchez-Garcia M."/>
            <person name="Andreopoulos B."/>
            <person name="Barry K.W."/>
            <person name="Bonito G."/>
            <person name="Buee M."/>
            <person name="Carver A."/>
            <person name="Chen C."/>
            <person name="Cichocki N."/>
            <person name="Clum A."/>
            <person name="Culley D."/>
            <person name="Crous P.W."/>
            <person name="Fauchery L."/>
            <person name="Girlanda M."/>
            <person name="Hayes R."/>
            <person name="Keri Z."/>
            <person name="Labutti K."/>
            <person name="Lipzen A."/>
            <person name="Lombard V."/>
            <person name="Magnuson J."/>
            <person name="Maillard F."/>
            <person name="Morin E."/>
            <person name="Murat C."/>
            <person name="Nolan M."/>
            <person name="Ohm R."/>
            <person name="Pangilinan J."/>
            <person name="Pereira M."/>
            <person name="Perotto S."/>
            <person name="Peter M."/>
            <person name="Riley R."/>
            <person name="Sitrit Y."/>
            <person name="Stielow B."/>
            <person name="Szollosi G."/>
            <person name="Zifcakova L."/>
            <person name="Stursova M."/>
            <person name="Spatafora J.W."/>
            <person name="Tedersoo L."/>
            <person name="Vaario L.-M."/>
            <person name="Yamada A."/>
            <person name="Yan M."/>
            <person name="Wang P."/>
            <person name="Xu J."/>
            <person name="Bruns T."/>
            <person name="Baldrian P."/>
            <person name="Vilgalys R."/>
            <person name="Henrissat B."/>
            <person name="Grigoriev I.V."/>
            <person name="Hibbett D."/>
            <person name="Nagy L.G."/>
            <person name="Martin F.M."/>
        </authorList>
    </citation>
    <scope>NUCLEOTIDE SEQUENCE</scope>
    <source>
        <strain evidence="4">UH-Tt-Lm1</strain>
    </source>
</reference>
<organism evidence="4 5">
    <name type="scientific">Thelephora terrestris</name>
    <dbReference type="NCBI Taxonomy" id="56493"/>
    <lineage>
        <taxon>Eukaryota</taxon>
        <taxon>Fungi</taxon>
        <taxon>Dikarya</taxon>
        <taxon>Basidiomycota</taxon>
        <taxon>Agaricomycotina</taxon>
        <taxon>Agaricomycetes</taxon>
        <taxon>Thelephorales</taxon>
        <taxon>Thelephoraceae</taxon>
        <taxon>Thelephora</taxon>
    </lineage>
</organism>
<dbReference type="GO" id="GO:0034457">
    <property type="term" value="C:Mpp10 complex"/>
    <property type="evidence" value="ECO:0007669"/>
    <property type="project" value="UniProtKB-ARBA"/>
</dbReference>
<dbReference type="AlphaFoldDB" id="A0A9P6L4L2"/>
<dbReference type="Gene3D" id="3.40.50.10480">
    <property type="entry name" value="Probable brix-domain ribosomal biogenesis protein"/>
    <property type="match status" value="1"/>
</dbReference>
<dbReference type="PANTHER" id="PTHR22734:SF2">
    <property type="entry name" value="U3 SMALL NUCLEOLAR RIBONUCLEOPROTEIN PROTEIN IMP4"/>
    <property type="match status" value="1"/>
</dbReference>
<dbReference type="GO" id="GO:0030515">
    <property type="term" value="F:snoRNA binding"/>
    <property type="evidence" value="ECO:0007669"/>
    <property type="project" value="TreeGrafter"/>
</dbReference>
<dbReference type="InterPro" id="IPR007109">
    <property type="entry name" value="Brix"/>
</dbReference>
<protein>
    <recommendedName>
        <fullName evidence="1">U3 small nucleolar ribonucleoprotein protein IMP4</fullName>
    </recommendedName>
</protein>
<name>A0A9P6L4L2_9AGAM</name>
<keyword evidence="5" id="KW-1185">Reference proteome</keyword>
<dbReference type="GO" id="GO:0006364">
    <property type="term" value="P:rRNA processing"/>
    <property type="evidence" value="ECO:0007669"/>
    <property type="project" value="InterPro"/>
</dbReference>
<dbReference type="SUPFAM" id="SSF52954">
    <property type="entry name" value="Class II aaRS ABD-related"/>
    <property type="match status" value="1"/>
</dbReference>